<dbReference type="EMBL" id="JABXXQ010000104">
    <property type="protein sequence ID" value="NVN30098.1"/>
    <property type="molecule type" value="Genomic_DNA"/>
</dbReference>
<dbReference type="EMBL" id="JACHXV010000016">
    <property type="protein sequence ID" value="MBB3175041.1"/>
    <property type="molecule type" value="Genomic_DNA"/>
</dbReference>
<evidence type="ECO:0000313" key="1">
    <source>
        <dbReference type="EMBL" id="MBB3175041.1"/>
    </source>
</evidence>
<keyword evidence="3" id="KW-1185">Reference proteome</keyword>
<dbReference type="RefSeq" id="WP_176623350.1">
    <property type="nucleotide sequence ID" value="NZ_JABXXQ010000104.1"/>
</dbReference>
<dbReference type="Proteomes" id="UP000557688">
    <property type="component" value="Unassembled WGS sequence"/>
</dbReference>
<name>A0A839V6H3_9PROT</name>
<gene>
    <name evidence="1" type="ORF">FHR90_002888</name>
    <name evidence="2" type="ORF">HUK83_07085</name>
</gene>
<comment type="caution">
    <text evidence="1">The sequence shown here is derived from an EMBL/GenBank/DDBJ whole genome shotgun (WGS) entry which is preliminary data.</text>
</comment>
<evidence type="ECO:0000313" key="3">
    <source>
        <dbReference type="Proteomes" id="UP000557688"/>
    </source>
</evidence>
<accession>A0A839V6H3</accession>
<organism evidence="1 3">
    <name type="scientific">Endobacter medicaginis</name>
    <dbReference type="NCBI Taxonomy" id="1181271"/>
    <lineage>
        <taxon>Bacteria</taxon>
        <taxon>Pseudomonadati</taxon>
        <taxon>Pseudomonadota</taxon>
        <taxon>Alphaproteobacteria</taxon>
        <taxon>Acetobacterales</taxon>
        <taxon>Acetobacteraceae</taxon>
        <taxon>Endobacter</taxon>
    </lineage>
</organism>
<evidence type="ECO:0000313" key="2">
    <source>
        <dbReference type="EMBL" id="NVN30098.1"/>
    </source>
</evidence>
<dbReference type="Proteomes" id="UP000565205">
    <property type="component" value="Unassembled WGS sequence"/>
</dbReference>
<evidence type="ECO:0000313" key="4">
    <source>
        <dbReference type="Proteomes" id="UP000565205"/>
    </source>
</evidence>
<dbReference type="AlphaFoldDB" id="A0A839V6H3"/>
<reference evidence="2 4" key="1">
    <citation type="submission" date="2020-06" db="EMBL/GenBank/DDBJ databases">
        <title>Description of novel acetic acid bacteria.</title>
        <authorList>
            <person name="Sombolestani A."/>
        </authorList>
    </citation>
    <scope>NUCLEOTIDE SEQUENCE [LARGE SCALE GENOMIC DNA]</scope>
    <source>
        <strain evidence="2 4">LMG 26838</strain>
    </source>
</reference>
<sequence length="228" mass="24568">MHPLHEECIRHLDLAAAMGIASGWMLDVDQPAGGATDASIDVMPARLCFTAPANHHGFCKELRFTPEGLDPHAYPLQTVDDVSVAPIPDGQGGTRKALLVRASYSGGAHGLHALLAWRYSPDTGFDIGPEIHVVGDGGEQRFITTGPLAGYFVQTSPAWTRQQTLADPEPLRIEVDRVGTLDSYRVLALLTPQSYATPVDDGPPPQMIDRLTPHIADVLKTLYPHGVP</sequence>
<protein>
    <submittedName>
        <fullName evidence="1">Uncharacterized protein</fullName>
    </submittedName>
</protein>
<proteinExistence type="predicted"/>
<reference evidence="1 3" key="2">
    <citation type="submission" date="2020-08" db="EMBL/GenBank/DDBJ databases">
        <title>Genomic Encyclopedia of Type Strains, Phase III (KMG-III): the genomes of soil and plant-associated and newly described type strains.</title>
        <authorList>
            <person name="Whitman W."/>
        </authorList>
    </citation>
    <scope>NUCLEOTIDE SEQUENCE [LARGE SCALE GENOMIC DNA]</scope>
    <source>
        <strain evidence="1 3">CECT 8088</strain>
    </source>
</reference>